<evidence type="ECO:0000256" key="10">
    <source>
        <dbReference type="HAMAP-Rule" id="MF_01151"/>
    </source>
</evidence>
<dbReference type="Gene3D" id="3.90.20.20">
    <property type="match status" value="1"/>
</dbReference>
<keyword evidence="5 10" id="KW-0346">Stress response</keyword>
<organism evidence="14 15">
    <name type="scientific">Rubinisphaera brasiliensis (strain ATCC 49424 / DSM 5305 / JCM 21570 / IAM 15109 / NBRC 103401 / IFAM 1448)</name>
    <name type="common">Planctomyces brasiliensis</name>
    <dbReference type="NCBI Taxonomy" id="756272"/>
    <lineage>
        <taxon>Bacteria</taxon>
        <taxon>Pseudomonadati</taxon>
        <taxon>Planctomycetota</taxon>
        <taxon>Planctomycetia</taxon>
        <taxon>Planctomycetales</taxon>
        <taxon>Planctomycetaceae</taxon>
        <taxon>Rubinisphaera</taxon>
    </lineage>
</organism>
<dbReference type="KEGG" id="pbs:Plabr_3976"/>
<keyword evidence="4 10" id="KW-0963">Cytoplasm</keyword>
<dbReference type="GO" id="GO:0000774">
    <property type="term" value="F:adenyl-nucleotide exchange factor activity"/>
    <property type="evidence" value="ECO:0007669"/>
    <property type="project" value="InterPro"/>
</dbReference>
<evidence type="ECO:0000256" key="2">
    <source>
        <dbReference type="ARBA" id="ARBA00009054"/>
    </source>
</evidence>
<dbReference type="GO" id="GO:0005737">
    <property type="term" value="C:cytoplasm"/>
    <property type="evidence" value="ECO:0007669"/>
    <property type="project" value="UniProtKB-SubCell"/>
</dbReference>
<evidence type="ECO:0000256" key="1">
    <source>
        <dbReference type="ARBA" id="ARBA00004496"/>
    </source>
</evidence>
<evidence type="ECO:0000256" key="11">
    <source>
        <dbReference type="RuleBase" id="RU000639"/>
    </source>
</evidence>
<evidence type="ECO:0000256" key="7">
    <source>
        <dbReference type="ARBA" id="ARBA00053401"/>
    </source>
</evidence>
<evidence type="ECO:0000256" key="3">
    <source>
        <dbReference type="ARBA" id="ARBA00011738"/>
    </source>
</evidence>
<gene>
    <name evidence="10" type="primary">grpE</name>
    <name evidence="14" type="ordered locus">Plabr_3976</name>
</gene>
<accession>F0SFU6</accession>
<dbReference type="STRING" id="756272.Plabr_3976"/>
<dbReference type="HAMAP" id="MF_01151">
    <property type="entry name" value="GrpE"/>
    <property type="match status" value="1"/>
</dbReference>
<dbReference type="SUPFAM" id="SSF51064">
    <property type="entry name" value="Head domain of nucleotide exchange factor GrpE"/>
    <property type="match status" value="1"/>
</dbReference>
<dbReference type="GO" id="GO:0051087">
    <property type="term" value="F:protein-folding chaperone binding"/>
    <property type="evidence" value="ECO:0007669"/>
    <property type="project" value="InterPro"/>
</dbReference>
<dbReference type="InterPro" id="IPR009012">
    <property type="entry name" value="GrpE_head"/>
</dbReference>
<dbReference type="HOGENOM" id="CLU_057217_5_2_0"/>
<proteinExistence type="inferred from homology"/>
<protein>
    <recommendedName>
        <fullName evidence="8 10">Protein GrpE</fullName>
    </recommendedName>
    <alternativeName>
        <fullName evidence="9 10">HSP-70 cofactor</fullName>
    </alternativeName>
</protein>
<dbReference type="GO" id="GO:0006457">
    <property type="term" value="P:protein folding"/>
    <property type="evidence" value="ECO:0007669"/>
    <property type="project" value="InterPro"/>
</dbReference>
<evidence type="ECO:0000256" key="12">
    <source>
        <dbReference type="RuleBase" id="RU004478"/>
    </source>
</evidence>
<comment type="subunit">
    <text evidence="3 10">Homodimer.</text>
</comment>
<evidence type="ECO:0000256" key="13">
    <source>
        <dbReference type="SAM" id="MobiDB-lite"/>
    </source>
</evidence>
<dbReference type="PROSITE" id="PS01071">
    <property type="entry name" value="GRPE"/>
    <property type="match status" value="1"/>
</dbReference>
<feature type="region of interest" description="Disordered" evidence="13">
    <location>
        <begin position="1"/>
        <end position="49"/>
    </location>
</feature>
<dbReference type="InterPro" id="IPR013805">
    <property type="entry name" value="GrpE_CC"/>
</dbReference>
<dbReference type="eggNOG" id="COG0576">
    <property type="taxonomic scope" value="Bacteria"/>
</dbReference>
<dbReference type="NCBIfam" id="NF010738">
    <property type="entry name" value="PRK14140.1"/>
    <property type="match status" value="1"/>
</dbReference>
<dbReference type="FunFam" id="2.30.22.10:FF:000001">
    <property type="entry name" value="Protein GrpE"/>
    <property type="match status" value="1"/>
</dbReference>
<dbReference type="PRINTS" id="PR00773">
    <property type="entry name" value="GRPEPROTEIN"/>
</dbReference>
<evidence type="ECO:0000256" key="9">
    <source>
        <dbReference type="ARBA" id="ARBA00076414"/>
    </source>
</evidence>
<dbReference type="Gene3D" id="2.30.22.10">
    <property type="entry name" value="Head domain of nucleotide exchange factor GrpE"/>
    <property type="match status" value="1"/>
</dbReference>
<dbReference type="Proteomes" id="UP000006860">
    <property type="component" value="Chromosome"/>
</dbReference>
<evidence type="ECO:0000256" key="6">
    <source>
        <dbReference type="ARBA" id="ARBA00023186"/>
    </source>
</evidence>
<dbReference type="GO" id="GO:0051082">
    <property type="term" value="F:unfolded protein binding"/>
    <property type="evidence" value="ECO:0007669"/>
    <property type="project" value="TreeGrafter"/>
</dbReference>
<comment type="function">
    <text evidence="7 10 11">Participates actively in the response to hyperosmotic and heat shock by preventing the aggregation of stress-denatured proteins, in association with DnaK and GrpE. It is the nucleotide exchange factor for DnaK and may function as a thermosensor. Unfolded proteins bind initially to DnaJ; upon interaction with the DnaJ-bound protein, DnaK hydrolyzes its bound ATP, resulting in the formation of a stable complex. GrpE releases ADP from DnaK; ATP binding to DnaK triggers the release of the substrate protein, thus completing the reaction cycle. Several rounds of ATP-dependent interactions between DnaJ, DnaK and GrpE are required for fully efficient folding.</text>
</comment>
<dbReference type="GO" id="GO:0042803">
    <property type="term" value="F:protein homodimerization activity"/>
    <property type="evidence" value="ECO:0007669"/>
    <property type="project" value="InterPro"/>
</dbReference>
<comment type="similarity">
    <text evidence="2 10 12">Belongs to the GrpE family.</text>
</comment>
<evidence type="ECO:0000313" key="14">
    <source>
        <dbReference type="EMBL" id="ADY61553.1"/>
    </source>
</evidence>
<keyword evidence="6 10" id="KW-0143">Chaperone</keyword>
<sequence length="188" mass="21251">MAEEQERPVDETVAEQVEEQANAETDSAAEEAEPELSPLEQLQQQNSELEDRLVRTQAELVNYRRRTQNELDQFRKYEGLNLVRDLLPALDNLHRATDAAAKASDVENLKKGVEMVTQQIMETLRRYQVDAISAQGEEFDPNQHEAVVQQPSEDVPAMHVLAEVETGYKMQDRIVRPAKVVVSTGPAK</sequence>
<evidence type="ECO:0000256" key="4">
    <source>
        <dbReference type="ARBA" id="ARBA00022490"/>
    </source>
</evidence>
<dbReference type="InterPro" id="IPR000740">
    <property type="entry name" value="GrpE"/>
</dbReference>
<evidence type="ECO:0000313" key="15">
    <source>
        <dbReference type="Proteomes" id="UP000006860"/>
    </source>
</evidence>
<comment type="subcellular location">
    <subcellularLocation>
        <location evidence="1 10">Cytoplasm</location>
    </subcellularLocation>
</comment>
<name>F0SFU6_RUBBR</name>
<feature type="compositionally biased region" description="Basic and acidic residues" evidence="13">
    <location>
        <begin position="1"/>
        <end position="10"/>
    </location>
</feature>
<dbReference type="Pfam" id="PF01025">
    <property type="entry name" value="GrpE"/>
    <property type="match status" value="1"/>
</dbReference>
<dbReference type="SUPFAM" id="SSF58014">
    <property type="entry name" value="Coiled-coil domain of nucleotide exchange factor GrpE"/>
    <property type="match status" value="1"/>
</dbReference>
<dbReference type="CDD" id="cd00446">
    <property type="entry name" value="GrpE"/>
    <property type="match status" value="1"/>
</dbReference>
<dbReference type="AlphaFoldDB" id="F0SFU6"/>
<reference evidence="15" key="1">
    <citation type="submission" date="2011-02" db="EMBL/GenBank/DDBJ databases">
        <title>The complete genome of Planctomyces brasiliensis DSM 5305.</title>
        <authorList>
            <person name="Lucas S."/>
            <person name="Copeland A."/>
            <person name="Lapidus A."/>
            <person name="Bruce D."/>
            <person name="Goodwin L."/>
            <person name="Pitluck S."/>
            <person name="Kyrpides N."/>
            <person name="Mavromatis K."/>
            <person name="Pagani I."/>
            <person name="Ivanova N."/>
            <person name="Ovchinnikova G."/>
            <person name="Lu M."/>
            <person name="Detter J.C."/>
            <person name="Han C."/>
            <person name="Land M."/>
            <person name="Hauser L."/>
            <person name="Markowitz V."/>
            <person name="Cheng J.-F."/>
            <person name="Hugenholtz P."/>
            <person name="Woyke T."/>
            <person name="Wu D."/>
            <person name="Tindall B."/>
            <person name="Pomrenke H.G."/>
            <person name="Brambilla E."/>
            <person name="Klenk H.-P."/>
            <person name="Eisen J.A."/>
        </authorList>
    </citation>
    <scope>NUCLEOTIDE SEQUENCE [LARGE SCALE GENOMIC DNA]</scope>
    <source>
        <strain evidence="15">ATCC 49424 / DSM 5305 / JCM 21570 / IAM 15109 / NBRC 103401 / IFAM 1448</strain>
    </source>
</reference>
<evidence type="ECO:0000256" key="8">
    <source>
        <dbReference type="ARBA" id="ARBA00072274"/>
    </source>
</evidence>
<feature type="compositionally biased region" description="Low complexity" evidence="13">
    <location>
        <begin position="35"/>
        <end position="47"/>
    </location>
</feature>
<evidence type="ECO:0000256" key="5">
    <source>
        <dbReference type="ARBA" id="ARBA00023016"/>
    </source>
</evidence>
<dbReference type="EMBL" id="CP002546">
    <property type="protein sequence ID" value="ADY61553.1"/>
    <property type="molecule type" value="Genomic_DNA"/>
</dbReference>
<dbReference type="PANTHER" id="PTHR21237">
    <property type="entry name" value="GRPE PROTEIN"/>
    <property type="match status" value="1"/>
</dbReference>
<dbReference type="PANTHER" id="PTHR21237:SF23">
    <property type="entry name" value="GRPE PROTEIN HOMOLOG, MITOCHONDRIAL"/>
    <property type="match status" value="1"/>
</dbReference>
<keyword evidence="15" id="KW-1185">Reference proteome</keyword>